<evidence type="ECO:0000313" key="4">
    <source>
        <dbReference type="EMBL" id="CAB5230510.1"/>
    </source>
</evidence>
<evidence type="ECO:0000313" key="3">
    <source>
        <dbReference type="EMBL" id="CAB4192579.1"/>
    </source>
</evidence>
<sequence>MADIPKAIERLVEKDTIYLYGLLILLDGAGYWECTAATAKGLETTMRAWRVHTLPSLRRSQVRYFVKSPGTIKEITINSL</sequence>
<dbReference type="EMBL" id="LR796908">
    <property type="protein sequence ID" value="CAB4173631.1"/>
    <property type="molecule type" value="Genomic_DNA"/>
</dbReference>
<dbReference type="EMBL" id="LR798421">
    <property type="protein sequence ID" value="CAB5230510.1"/>
    <property type="molecule type" value="Genomic_DNA"/>
</dbReference>
<proteinExistence type="predicted"/>
<name>A0A6J7XHD3_9CAUD</name>
<accession>A0A6J7XHD3</accession>
<protein>
    <submittedName>
        <fullName evidence="4">Uncharacterized protein</fullName>
    </submittedName>
</protein>
<organism evidence="4">
    <name type="scientific">uncultured Caudovirales phage</name>
    <dbReference type="NCBI Taxonomy" id="2100421"/>
    <lineage>
        <taxon>Viruses</taxon>
        <taxon>Duplodnaviria</taxon>
        <taxon>Heunggongvirae</taxon>
        <taxon>Uroviricota</taxon>
        <taxon>Caudoviricetes</taxon>
        <taxon>Peduoviridae</taxon>
        <taxon>Maltschvirus</taxon>
        <taxon>Maltschvirus maltsch</taxon>
    </lineage>
</organism>
<gene>
    <name evidence="3" type="ORF">UFOVP1232_40</name>
    <name evidence="4" type="ORF">UFOVP1572_21</name>
    <name evidence="1" type="ORF">UFOVP644_26</name>
    <name evidence="2" type="ORF">UFOVP958_4</name>
</gene>
<evidence type="ECO:0000313" key="1">
    <source>
        <dbReference type="EMBL" id="CAB4154700.1"/>
    </source>
</evidence>
<dbReference type="EMBL" id="LR797189">
    <property type="protein sequence ID" value="CAB4192579.1"/>
    <property type="molecule type" value="Genomic_DNA"/>
</dbReference>
<evidence type="ECO:0000313" key="2">
    <source>
        <dbReference type="EMBL" id="CAB4173631.1"/>
    </source>
</evidence>
<dbReference type="EMBL" id="LR796621">
    <property type="protein sequence ID" value="CAB4154700.1"/>
    <property type="molecule type" value="Genomic_DNA"/>
</dbReference>
<reference evidence="4" key="1">
    <citation type="submission" date="2020-05" db="EMBL/GenBank/DDBJ databases">
        <authorList>
            <person name="Chiriac C."/>
            <person name="Salcher M."/>
            <person name="Ghai R."/>
            <person name="Kavagutti S V."/>
        </authorList>
    </citation>
    <scope>NUCLEOTIDE SEQUENCE</scope>
</reference>